<dbReference type="PANTHER" id="PTHR33992">
    <property type="entry name" value="RIBONUCLEASE P PROTEIN COMPONENT"/>
    <property type="match status" value="1"/>
</dbReference>
<dbReference type="PANTHER" id="PTHR33992:SF1">
    <property type="entry name" value="RIBONUCLEASE P PROTEIN COMPONENT"/>
    <property type="match status" value="1"/>
</dbReference>
<evidence type="ECO:0000313" key="9">
    <source>
        <dbReference type="EMBL" id="WZC50109.1"/>
    </source>
</evidence>
<sequence>MTDLKPPVGPDAGTPAVSVCVMTKRADFVRASRARRQGTPGIHLQARKRALYEATGIRVGFTCSKKVGNAVARNRAKRRLREIARIVLPELGRDGWDYILVGRKDQTVDLSFDVLLTDMRRAMAKIHG</sequence>
<dbReference type="SUPFAM" id="SSF54211">
    <property type="entry name" value="Ribosomal protein S5 domain 2-like"/>
    <property type="match status" value="1"/>
</dbReference>
<dbReference type="Gene3D" id="3.30.230.10">
    <property type="match status" value="1"/>
</dbReference>
<gene>
    <name evidence="7 9" type="primary">rnpA</name>
    <name evidence="9" type="ORF">AABB29_05550</name>
</gene>
<name>A0ABZ2V6D0_9RHOB</name>
<evidence type="ECO:0000256" key="6">
    <source>
        <dbReference type="ARBA" id="ARBA00022884"/>
    </source>
</evidence>
<keyword evidence="5 7" id="KW-0378">Hydrolase</keyword>
<keyword evidence="2 7" id="KW-0819">tRNA processing</keyword>
<evidence type="ECO:0000256" key="4">
    <source>
        <dbReference type="ARBA" id="ARBA00022759"/>
    </source>
</evidence>
<dbReference type="NCBIfam" id="TIGR00188">
    <property type="entry name" value="rnpA"/>
    <property type="match status" value="1"/>
</dbReference>
<dbReference type="Proteomes" id="UP001440612">
    <property type="component" value="Chromosome"/>
</dbReference>
<dbReference type="InterPro" id="IPR020539">
    <property type="entry name" value="RNase_P_CS"/>
</dbReference>
<comment type="function">
    <text evidence="1 7">RNaseP catalyzes the removal of the 5'-leader sequence from pre-tRNA to produce the mature 5'-terminus. It can also cleave other RNA substrates such as 4.5S RNA. The protein component plays an auxiliary but essential role in vivo by binding to the 5'-leader sequence and broadening the substrate specificity of the ribozyme.</text>
</comment>
<reference evidence="10" key="1">
    <citation type="submission" date="2024-04" db="EMBL/GenBank/DDBJ databases">
        <title>Phylogenomic analyses of a clade within the roseobacter group suggest taxonomic reassignments of species of the genera Aestuariivita, Citreicella, Loktanella, Nautella, Pelagibaca, Ruegeria, Thalassobius, Thiobacimonas and Tropicibacter, and the proposal o.</title>
        <authorList>
            <person name="Jeon C.O."/>
        </authorList>
    </citation>
    <scope>NUCLEOTIDE SEQUENCE [LARGE SCALE GENOMIC DNA]</scope>
    <source>
        <strain evidence="10">BS5-3</strain>
    </source>
</reference>
<dbReference type="GO" id="GO:0004526">
    <property type="term" value="F:ribonuclease P activity"/>
    <property type="evidence" value="ECO:0007669"/>
    <property type="project" value="UniProtKB-EC"/>
</dbReference>
<dbReference type="PROSITE" id="PS00648">
    <property type="entry name" value="RIBONUCLEASE_P"/>
    <property type="match status" value="1"/>
</dbReference>
<dbReference type="InterPro" id="IPR000100">
    <property type="entry name" value="RNase_P"/>
</dbReference>
<evidence type="ECO:0000313" key="10">
    <source>
        <dbReference type="Proteomes" id="UP001440612"/>
    </source>
</evidence>
<comment type="subunit">
    <text evidence="7">Consists of a catalytic RNA component (M1 or rnpB) and a protein subunit.</text>
</comment>
<evidence type="ECO:0000256" key="7">
    <source>
        <dbReference type="HAMAP-Rule" id="MF_00227"/>
    </source>
</evidence>
<dbReference type="EC" id="3.1.26.5" evidence="7 8"/>
<comment type="similarity">
    <text evidence="7">Belongs to the RnpA family.</text>
</comment>
<dbReference type="Pfam" id="PF00825">
    <property type="entry name" value="Ribonuclease_P"/>
    <property type="match status" value="1"/>
</dbReference>
<dbReference type="HAMAP" id="MF_00227">
    <property type="entry name" value="RNase_P"/>
    <property type="match status" value="1"/>
</dbReference>
<dbReference type="InterPro" id="IPR020568">
    <property type="entry name" value="Ribosomal_Su5_D2-typ_SF"/>
</dbReference>
<dbReference type="EMBL" id="CP150951">
    <property type="protein sequence ID" value="WZC50109.1"/>
    <property type="molecule type" value="Genomic_DNA"/>
</dbReference>
<proteinExistence type="inferred from homology"/>
<evidence type="ECO:0000256" key="8">
    <source>
        <dbReference type="NCBIfam" id="TIGR00188"/>
    </source>
</evidence>
<evidence type="ECO:0000256" key="1">
    <source>
        <dbReference type="ARBA" id="ARBA00002663"/>
    </source>
</evidence>
<evidence type="ECO:0000256" key="2">
    <source>
        <dbReference type="ARBA" id="ARBA00022694"/>
    </source>
</evidence>
<dbReference type="InterPro" id="IPR014721">
    <property type="entry name" value="Ribsml_uS5_D2-typ_fold_subgr"/>
</dbReference>
<evidence type="ECO:0000256" key="5">
    <source>
        <dbReference type="ARBA" id="ARBA00022801"/>
    </source>
</evidence>
<keyword evidence="3 7" id="KW-0540">Nuclease</keyword>
<evidence type="ECO:0000256" key="3">
    <source>
        <dbReference type="ARBA" id="ARBA00022722"/>
    </source>
</evidence>
<keyword evidence="6 7" id="KW-0694">RNA-binding</keyword>
<comment type="catalytic activity">
    <reaction evidence="7">
        <text>Endonucleolytic cleavage of RNA, removing 5'-extranucleotides from tRNA precursor.</text>
        <dbReference type="EC" id="3.1.26.5"/>
    </reaction>
</comment>
<organism evidence="9 10">
    <name type="scientific">Yoonia phaeophyticola</name>
    <dbReference type="NCBI Taxonomy" id="3137369"/>
    <lineage>
        <taxon>Bacteria</taxon>
        <taxon>Pseudomonadati</taxon>
        <taxon>Pseudomonadota</taxon>
        <taxon>Alphaproteobacteria</taxon>
        <taxon>Rhodobacterales</taxon>
        <taxon>Paracoccaceae</taxon>
        <taxon>Yoonia</taxon>
    </lineage>
</organism>
<keyword evidence="4 7" id="KW-0255">Endonuclease</keyword>
<dbReference type="RefSeq" id="WP_341368218.1">
    <property type="nucleotide sequence ID" value="NZ_CP150951.2"/>
</dbReference>
<accession>A0ABZ2V6D0</accession>
<protein>
    <recommendedName>
        <fullName evidence="7 8">Ribonuclease P protein component</fullName>
        <shortName evidence="7">RNase P protein</shortName>
        <shortName evidence="7">RNaseP protein</shortName>
        <ecNumber evidence="7 8">3.1.26.5</ecNumber>
    </recommendedName>
    <alternativeName>
        <fullName evidence="7">Protein C5</fullName>
    </alternativeName>
</protein>
<keyword evidence="10" id="KW-1185">Reference proteome</keyword>